<proteinExistence type="predicted"/>
<gene>
    <name evidence="1" type="ORF">SAMN05660862_2104</name>
</gene>
<keyword evidence="2" id="KW-1185">Reference proteome</keyword>
<evidence type="ECO:0008006" key="3">
    <source>
        <dbReference type="Google" id="ProtNLM"/>
    </source>
</evidence>
<evidence type="ECO:0000313" key="1">
    <source>
        <dbReference type="EMBL" id="SMG30957.1"/>
    </source>
</evidence>
<protein>
    <recommendedName>
        <fullName evidence="3">SatD family (SatD)</fullName>
    </recommendedName>
</protein>
<dbReference type="Proteomes" id="UP000192980">
    <property type="component" value="Unassembled WGS sequence"/>
</dbReference>
<dbReference type="EMBL" id="FXAU01000003">
    <property type="protein sequence ID" value="SMG30957.1"/>
    <property type="molecule type" value="Genomic_DNA"/>
</dbReference>
<dbReference type="OrthoDB" id="7064118at2"/>
<dbReference type="STRING" id="561061.SAMN05660862_2104"/>
<sequence>MIAILTGDVIGSRTVDSKIWLSLLEESLRVYSFKFDIFRGDSFQAEVSLKDTFVAAFYIKAALMTVQLDARIGIGIGNKDVNASHVKHSFGSGLLFSGEAFDALKKDTLRIKSSNPSYDDMCNVMMGLSTSLASRWTINMAETVMVSLQYPEINQQELSKKLNRKYQSQVSAELQRAAFHDVKKAIDYCTNELLKI</sequence>
<reference evidence="1 2" key="1">
    <citation type="submission" date="2017-04" db="EMBL/GenBank/DDBJ databases">
        <authorList>
            <person name="Afonso C.L."/>
            <person name="Miller P.J."/>
            <person name="Scott M.A."/>
            <person name="Spackman E."/>
            <person name="Goraichik I."/>
            <person name="Dimitrov K.M."/>
            <person name="Suarez D.L."/>
            <person name="Swayne D.E."/>
        </authorList>
    </citation>
    <scope>NUCLEOTIDE SEQUENCE [LARGE SCALE GENOMIC DNA]</scope>
    <source>
        <strain evidence="1 2">DSM 22418</strain>
    </source>
</reference>
<dbReference type="AlphaFoldDB" id="A0A1X7JRL5"/>
<evidence type="ECO:0000313" key="2">
    <source>
        <dbReference type="Proteomes" id="UP000192980"/>
    </source>
</evidence>
<accession>A0A1X7JRL5</accession>
<dbReference type="RefSeq" id="WP_085472837.1">
    <property type="nucleotide sequence ID" value="NZ_FXAU01000003.1"/>
</dbReference>
<name>A0A1X7JRL5_9SPHI</name>
<organism evidence="1 2">
    <name type="scientific">Sphingobacterium psychroaquaticum</name>
    <dbReference type="NCBI Taxonomy" id="561061"/>
    <lineage>
        <taxon>Bacteria</taxon>
        <taxon>Pseudomonadati</taxon>
        <taxon>Bacteroidota</taxon>
        <taxon>Sphingobacteriia</taxon>
        <taxon>Sphingobacteriales</taxon>
        <taxon>Sphingobacteriaceae</taxon>
        <taxon>Sphingobacterium</taxon>
    </lineage>
</organism>